<protein>
    <submittedName>
        <fullName evidence="6">Uncharacterized protein</fullName>
    </submittedName>
</protein>
<dbReference type="GeneID" id="54564243"/>
<evidence type="ECO:0000256" key="3">
    <source>
        <dbReference type="ARBA" id="ARBA00022827"/>
    </source>
</evidence>
<accession>A0A6A6D5B1</accession>
<organism evidence="6 7">
    <name type="scientific">Zasmidium cellare ATCC 36951</name>
    <dbReference type="NCBI Taxonomy" id="1080233"/>
    <lineage>
        <taxon>Eukaryota</taxon>
        <taxon>Fungi</taxon>
        <taxon>Dikarya</taxon>
        <taxon>Ascomycota</taxon>
        <taxon>Pezizomycotina</taxon>
        <taxon>Dothideomycetes</taxon>
        <taxon>Dothideomycetidae</taxon>
        <taxon>Mycosphaerellales</taxon>
        <taxon>Mycosphaerellaceae</taxon>
        <taxon>Zasmidium</taxon>
    </lineage>
</organism>
<dbReference type="PRINTS" id="PR00420">
    <property type="entry name" value="RNGMNOXGNASE"/>
</dbReference>
<evidence type="ECO:0000256" key="5">
    <source>
        <dbReference type="ARBA" id="ARBA00023033"/>
    </source>
</evidence>
<name>A0A6A6D5B1_ZASCE</name>
<evidence type="ECO:0000256" key="2">
    <source>
        <dbReference type="ARBA" id="ARBA00022630"/>
    </source>
</evidence>
<evidence type="ECO:0000313" key="7">
    <source>
        <dbReference type="Proteomes" id="UP000799537"/>
    </source>
</evidence>
<dbReference type="Gene3D" id="3.50.50.60">
    <property type="entry name" value="FAD/NAD(P)-binding domain"/>
    <property type="match status" value="1"/>
</dbReference>
<dbReference type="InterPro" id="IPR036188">
    <property type="entry name" value="FAD/NAD-bd_sf"/>
</dbReference>
<keyword evidence="2" id="KW-0285">Flavoprotein</keyword>
<gene>
    <name evidence="6" type="ORF">M409DRAFT_48553</name>
</gene>
<dbReference type="PANTHER" id="PTHR47178:SF5">
    <property type="entry name" value="FAD-BINDING DOMAIN-CONTAINING PROTEIN"/>
    <property type="match status" value="1"/>
</dbReference>
<evidence type="ECO:0000256" key="4">
    <source>
        <dbReference type="ARBA" id="ARBA00023002"/>
    </source>
</evidence>
<dbReference type="AlphaFoldDB" id="A0A6A6D5B1"/>
<keyword evidence="4" id="KW-0560">Oxidoreductase</keyword>
<dbReference type="PANTHER" id="PTHR47178">
    <property type="entry name" value="MONOOXYGENASE, FAD-BINDING"/>
    <property type="match status" value="1"/>
</dbReference>
<sequence length="391" mass="42702">MTEPIIVIGAGISGLALGQGLRKHSIPFRIFGRDERLDSRAQGYRFRLSDQGVQTLEESLDARQYQRFLDCCCTRDAPESNVPSLIVDALTGEVAKPLFQQGARAPVGGDTVILSVDRSAARRVLLEGIEHHVQFGRGFKSFEEHDSIINVTFNDGSIAQGCALVGADGVSSRIGRYEARLIFGKAELRGEVERVFSSPARSGLRLIRASQQNCLVETMRFNPEQPQVPLDYVYWVLFMRKDQYLPDHELLSLEPSGIFRLAQRFSGDWHDDFKLLFTSGHAHASVLRILTEKPGTIPLALDEGSRVTLIGDAGHAMAPTAALGATTALADVGILVGRLLEHGGLGRCTAAFRAYESTMKEHAAAALEKSLLGGRAVFGMKPFAELPMVEV</sequence>
<reference evidence="6" key="1">
    <citation type="journal article" date="2020" name="Stud. Mycol.">
        <title>101 Dothideomycetes genomes: a test case for predicting lifestyles and emergence of pathogens.</title>
        <authorList>
            <person name="Haridas S."/>
            <person name="Albert R."/>
            <person name="Binder M."/>
            <person name="Bloem J."/>
            <person name="Labutti K."/>
            <person name="Salamov A."/>
            <person name="Andreopoulos B."/>
            <person name="Baker S."/>
            <person name="Barry K."/>
            <person name="Bills G."/>
            <person name="Bluhm B."/>
            <person name="Cannon C."/>
            <person name="Castanera R."/>
            <person name="Culley D."/>
            <person name="Daum C."/>
            <person name="Ezra D."/>
            <person name="Gonzalez J."/>
            <person name="Henrissat B."/>
            <person name="Kuo A."/>
            <person name="Liang C."/>
            <person name="Lipzen A."/>
            <person name="Lutzoni F."/>
            <person name="Magnuson J."/>
            <person name="Mondo S."/>
            <person name="Nolan M."/>
            <person name="Ohm R."/>
            <person name="Pangilinan J."/>
            <person name="Park H.-J."/>
            <person name="Ramirez L."/>
            <person name="Alfaro M."/>
            <person name="Sun H."/>
            <person name="Tritt A."/>
            <person name="Yoshinaga Y."/>
            <person name="Zwiers L.-H."/>
            <person name="Turgeon B."/>
            <person name="Goodwin S."/>
            <person name="Spatafora J."/>
            <person name="Crous P."/>
            <person name="Grigoriev I."/>
        </authorList>
    </citation>
    <scope>NUCLEOTIDE SEQUENCE</scope>
    <source>
        <strain evidence="6">ATCC 36951</strain>
    </source>
</reference>
<keyword evidence="5" id="KW-0503">Monooxygenase</keyword>
<dbReference type="EMBL" id="ML993579">
    <property type="protein sequence ID" value="KAF2173598.1"/>
    <property type="molecule type" value="Genomic_DNA"/>
</dbReference>
<keyword evidence="3" id="KW-0274">FAD</keyword>
<dbReference type="OrthoDB" id="47494at2759"/>
<evidence type="ECO:0000256" key="1">
    <source>
        <dbReference type="ARBA" id="ARBA00001974"/>
    </source>
</evidence>
<dbReference type="GO" id="GO:0004497">
    <property type="term" value="F:monooxygenase activity"/>
    <property type="evidence" value="ECO:0007669"/>
    <property type="project" value="UniProtKB-KW"/>
</dbReference>
<dbReference type="RefSeq" id="XP_033674487.1">
    <property type="nucleotide sequence ID" value="XM_033810971.1"/>
</dbReference>
<evidence type="ECO:0000313" key="6">
    <source>
        <dbReference type="EMBL" id="KAF2173598.1"/>
    </source>
</evidence>
<keyword evidence="7" id="KW-1185">Reference proteome</keyword>
<proteinExistence type="predicted"/>
<dbReference type="SUPFAM" id="SSF51905">
    <property type="entry name" value="FAD/NAD(P)-binding domain"/>
    <property type="match status" value="1"/>
</dbReference>
<comment type="cofactor">
    <cofactor evidence="1">
        <name>FAD</name>
        <dbReference type="ChEBI" id="CHEBI:57692"/>
    </cofactor>
</comment>
<dbReference type="Proteomes" id="UP000799537">
    <property type="component" value="Unassembled WGS sequence"/>
</dbReference>